<gene>
    <name evidence="1" type="ORF">I7I52_02356</name>
</gene>
<dbReference type="EMBL" id="JAEVHI010000001">
    <property type="protein sequence ID" value="KAG5304125.1"/>
    <property type="molecule type" value="Genomic_DNA"/>
</dbReference>
<protein>
    <submittedName>
        <fullName evidence="1">Uncharacterized protein</fullName>
    </submittedName>
</protein>
<sequence>MTVGYVDGFGVGIGMVRTIKGSKWCPSLDHLSSVFLSIKFAQRFGGHGHPALPLSMLTLISLSSKETAAEPSVVNPLPTVLALRDISDSDNILIFEAPLNCDLCVPVPAILPLHARGNWHLI</sequence>
<organism evidence="1 2">
    <name type="scientific">Ajellomyces capsulatus</name>
    <name type="common">Darling's disease fungus</name>
    <name type="synonym">Histoplasma capsulatum</name>
    <dbReference type="NCBI Taxonomy" id="5037"/>
    <lineage>
        <taxon>Eukaryota</taxon>
        <taxon>Fungi</taxon>
        <taxon>Dikarya</taxon>
        <taxon>Ascomycota</taxon>
        <taxon>Pezizomycotina</taxon>
        <taxon>Eurotiomycetes</taxon>
        <taxon>Eurotiomycetidae</taxon>
        <taxon>Onygenales</taxon>
        <taxon>Ajellomycetaceae</taxon>
        <taxon>Histoplasma</taxon>
    </lineage>
</organism>
<comment type="caution">
    <text evidence="1">The sequence shown here is derived from an EMBL/GenBank/DDBJ whole genome shotgun (WGS) entry which is preliminary data.</text>
</comment>
<accession>A0A8H7ZAB8</accession>
<dbReference type="Proteomes" id="UP000670092">
    <property type="component" value="Unassembled WGS sequence"/>
</dbReference>
<dbReference type="AlphaFoldDB" id="A0A8H7ZAB8"/>
<evidence type="ECO:0000313" key="1">
    <source>
        <dbReference type="EMBL" id="KAG5304125.1"/>
    </source>
</evidence>
<evidence type="ECO:0000313" key="2">
    <source>
        <dbReference type="Proteomes" id="UP000670092"/>
    </source>
</evidence>
<dbReference type="VEuPathDB" id="FungiDB:I7I52_02356"/>
<reference evidence="1 2" key="1">
    <citation type="submission" date="2021-01" db="EMBL/GenBank/DDBJ databases">
        <title>Chromosome-level genome assembly of a human fungal pathogen reveals clustering of transcriptionally co-regulated genes.</title>
        <authorList>
            <person name="Voorhies M."/>
            <person name="Cohen S."/>
            <person name="Shea T.P."/>
            <person name="Petrus S."/>
            <person name="Munoz J.F."/>
            <person name="Poplawski S."/>
            <person name="Goldman W.E."/>
            <person name="Michael T."/>
            <person name="Cuomo C.A."/>
            <person name="Sil A."/>
            <person name="Beyhan S."/>
        </authorList>
    </citation>
    <scope>NUCLEOTIDE SEQUENCE [LARGE SCALE GENOMIC DNA]</scope>
    <source>
        <strain evidence="1 2">G184AR</strain>
    </source>
</reference>
<proteinExistence type="predicted"/>
<name>A0A8H7ZAB8_AJECA</name>